<dbReference type="Pfam" id="PF02036">
    <property type="entry name" value="SCP2"/>
    <property type="match status" value="1"/>
</dbReference>
<comment type="similarity">
    <text evidence="1">Belongs to the UbiJ family.</text>
</comment>
<dbReference type="Proteomes" id="UP001178354">
    <property type="component" value="Unassembled WGS sequence"/>
</dbReference>
<dbReference type="GO" id="GO:0005737">
    <property type="term" value="C:cytoplasm"/>
    <property type="evidence" value="ECO:0007669"/>
    <property type="project" value="UniProtKB-SubCell"/>
</dbReference>
<dbReference type="PANTHER" id="PTHR38693:SF1">
    <property type="entry name" value="UBIQUINONE BIOSYNTHESIS ACCESSORY FACTOR UBIJ"/>
    <property type="match status" value="1"/>
</dbReference>
<dbReference type="InterPro" id="IPR038989">
    <property type="entry name" value="UbiJ"/>
</dbReference>
<reference evidence="3" key="1">
    <citation type="journal article" date="2010" name="Int. J. Syst. Evol. Microbiol.">
        <title>Porticoccus litoralis gen. nov., sp. nov., a gammaproteobacterium isolated from the Yellow Sea.</title>
        <authorList>
            <person name="Oh H.M."/>
            <person name="Kim H."/>
            <person name="Kim K.M."/>
            <person name="Min G.S."/>
            <person name="Cho J.C."/>
        </authorList>
    </citation>
    <scope>NUCLEOTIDE SEQUENCE</scope>
    <source>
        <strain evidence="3">DSM 25064</strain>
    </source>
</reference>
<evidence type="ECO:0000259" key="2">
    <source>
        <dbReference type="Pfam" id="PF02036"/>
    </source>
</evidence>
<accession>A0AAW8AZ13</accession>
<dbReference type="HAMAP" id="MF_02215">
    <property type="entry name" value="UbiJ"/>
    <property type="match status" value="1"/>
</dbReference>
<sequence length="220" mass="23791">MFDFLKQNPLSALHSSALMAVETAINNALAYDPATLQSIACLAGKVLTVECTLPPLTFHIIHTEQGISLMSHYEGTADTTLKGSALSLAALAVDGQDRVSFYGTGVEVRGDHDLLREIRRIFANLEVDWEAALAKLIGDVPAHLVGESLRSAANWQKQAAERAGSAAAAFSQEEAKLTPGRAEMTHFSQKVKLLSEDTDRLAAHINRLKVRLDQRDGETG</sequence>
<dbReference type="RefSeq" id="WP_305169145.1">
    <property type="nucleotide sequence ID" value="NZ_JAUUUU010000001.1"/>
</dbReference>
<keyword evidence="1" id="KW-0963">Cytoplasm</keyword>
<proteinExistence type="inferred from homology"/>
<dbReference type="InterPro" id="IPR003033">
    <property type="entry name" value="SCP2_sterol-bd_dom"/>
</dbReference>
<organism evidence="3 4">
    <name type="scientific">Porticoccus litoralis</name>
    <dbReference type="NCBI Taxonomy" id="434086"/>
    <lineage>
        <taxon>Bacteria</taxon>
        <taxon>Pseudomonadati</taxon>
        <taxon>Pseudomonadota</taxon>
        <taxon>Gammaproteobacteria</taxon>
        <taxon>Cellvibrionales</taxon>
        <taxon>Porticoccaceae</taxon>
        <taxon>Porticoccus</taxon>
    </lineage>
</organism>
<evidence type="ECO:0000313" key="3">
    <source>
        <dbReference type="EMBL" id="MDP1519633.1"/>
    </source>
</evidence>
<comment type="caution">
    <text evidence="3">The sequence shown here is derived from an EMBL/GenBank/DDBJ whole genome shotgun (WGS) entry which is preliminary data.</text>
</comment>
<dbReference type="GO" id="GO:0006744">
    <property type="term" value="P:ubiquinone biosynthetic process"/>
    <property type="evidence" value="ECO:0007669"/>
    <property type="project" value="UniProtKB-UniRule"/>
</dbReference>
<gene>
    <name evidence="1" type="primary">ubiJ</name>
    <name evidence="3" type="ORF">Q8A57_01450</name>
</gene>
<comment type="function">
    <text evidence="1">Required for ubiquinone (coenzyme Q) biosynthesis. Binds hydrophobic ubiquinone biosynthetic intermediates via its SCP2 domain and is essential for the stability of the Ubi complex. May constitute a docking platform where Ubi enzymes assemble and access their SCP2-bound polyprenyl substrates.</text>
</comment>
<dbReference type="AlphaFoldDB" id="A0AAW8AZ13"/>
<comment type="subcellular location">
    <subcellularLocation>
        <location evidence="1">Cytoplasm</location>
    </subcellularLocation>
</comment>
<evidence type="ECO:0000256" key="1">
    <source>
        <dbReference type="HAMAP-Rule" id="MF_02215"/>
    </source>
</evidence>
<protein>
    <recommendedName>
        <fullName evidence="1">Ubiquinone biosynthesis accessory factor UbiJ</fullName>
    </recommendedName>
</protein>
<keyword evidence="4" id="KW-1185">Reference proteome</keyword>
<evidence type="ECO:0000313" key="4">
    <source>
        <dbReference type="Proteomes" id="UP001178354"/>
    </source>
</evidence>
<feature type="domain" description="SCP2" evidence="2">
    <location>
        <begin position="25"/>
        <end position="122"/>
    </location>
</feature>
<name>A0AAW8AZ13_9GAMM</name>
<dbReference type="EMBL" id="JAUUUU010000001">
    <property type="protein sequence ID" value="MDP1519633.1"/>
    <property type="molecule type" value="Genomic_DNA"/>
</dbReference>
<comment type="pathway">
    <text evidence="1">Cofactor biosynthesis; ubiquinone biosynthesis.</text>
</comment>
<reference evidence="3" key="2">
    <citation type="submission" date="2023-08" db="EMBL/GenBank/DDBJ databases">
        <authorList>
            <person name="Luo J."/>
        </authorList>
    </citation>
    <scope>NUCLEOTIDE SEQUENCE</scope>
    <source>
        <strain evidence="3">DSM 25064</strain>
    </source>
</reference>
<dbReference type="PANTHER" id="PTHR38693">
    <property type="entry name" value="UBIQUINONE BIOSYNTHESIS PROTEIN UBIJ"/>
    <property type="match status" value="1"/>
</dbReference>
<keyword evidence="1" id="KW-0831">Ubiquinone biosynthesis</keyword>